<dbReference type="Proteomes" id="UP000615326">
    <property type="component" value="Unassembled WGS sequence"/>
</dbReference>
<dbReference type="EMBL" id="WOSW01000010">
    <property type="protein sequence ID" value="NHO32371.1"/>
    <property type="molecule type" value="Genomic_DNA"/>
</dbReference>
<dbReference type="Pfam" id="PF07475">
    <property type="entry name" value="Hpr_kinase_C"/>
    <property type="match status" value="1"/>
</dbReference>
<proteinExistence type="predicted"/>
<sequence>MTIMRLHACCAARGETGVLILGAPGTGKSDLLLRLIARGYGLVADDRVELENGVARAPVALQGLVEMRGWGIVRRSFTESVCVVLMVRLTGNGVNAPRLPEMDKAHDPQTGLPVIWLDGMMASSPDRIDLALDCLTGRALLLPQGAMLTGDD</sequence>
<comment type="caution">
    <text evidence="2">The sequence shown here is derived from an EMBL/GenBank/DDBJ whole genome shotgun (WGS) entry which is preliminary data.</text>
</comment>
<feature type="domain" description="HPr kinase/phosphorylase C-terminal" evidence="1">
    <location>
        <begin position="6"/>
        <end position="73"/>
    </location>
</feature>
<evidence type="ECO:0000313" key="2">
    <source>
        <dbReference type="EMBL" id="NHO32371.1"/>
    </source>
</evidence>
<keyword evidence="2" id="KW-0808">Transferase</keyword>
<keyword evidence="2" id="KW-0418">Kinase</keyword>
<accession>A0ABX0K803</accession>
<dbReference type="InterPro" id="IPR011104">
    <property type="entry name" value="Hpr_kin/Pase_C"/>
</dbReference>
<evidence type="ECO:0000313" key="3">
    <source>
        <dbReference type="Proteomes" id="UP000615326"/>
    </source>
</evidence>
<dbReference type="RefSeq" id="WP_173576904.1">
    <property type="nucleotide sequence ID" value="NZ_WOSW01000010.1"/>
</dbReference>
<dbReference type="GO" id="GO:0016301">
    <property type="term" value="F:kinase activity"/>
    <property type="evidence" value="ECO:0007669"/>
    <property type="project" value="UniProtKB-KW"/>
</dbReference>
<evidence type="ECO:0000259" key="1">
    <source>
        <dbReference type="Pfam" id="PF07475"/>
    </source>
</evidence>
<keyword evidence="3" id="KW-1185">Reference proteome</keyword>
<dbReference type="Gene3D" id="3.40.50.300">
    <property type="entry name" value="P-loop containing nucleotide triphosphate hydrolases"/>
    <property type="match status" value="1"/>
</dbReference>
<reference evidence="2 3" key="1">
    <citation type="journal article" date="2020" name="Int. J. Syst. Evol. Microbiol.">
        <title>Novel acetic acid bacteria from cider fermentations: Acetobacter conturbans sp. nov. and Acetobacter fallax sp. nov.</title>
        <authorList>
            <person name="Sombolestani A.S."/>
            <person name="Cleenwerck I."/>
            <person name="Cnockaert M."/>
            <person name="Borremans W."/>
            <person name="Wieme A.D."/>
            <person name="De Vuyst L."/>
            <person name="Vandamme P."/>
        </authorList>
    </citation>
    <scope>NUCLEOTIDE SEQUENCE [LARGE SCALE GENOMIC DNA]</scope>
    <source>
        <strain evidence="2 3">LMG 1637</strain>
    </source>
</reference>
<name>A0ABX0K803_9PROT</name>
<protein>
    <submittedName>
        <fullName evidence="2">Serine kinase</fullName>
    </submittedName>
</protein>
<dbReference type="SUPFAM" id="SSF53795">
    <property type="entry name" value="PEP carboxykinase-like"/>
    <property type="match status" value="1"/>
</dbReference>
<organism evidence="2 3">
    <name type="scientific">Acetobacter fallax</name>
    <dbReference type="NCBI Taxonomy" id="1737473"/>
    <lineage>
        <taxon>Bacteria</taxon>
        <taxon>Pseudomonadati</taxon>
        <taxon>Pseudomonadota</taxon>
        <taxon>Alphaproteobacteria</taxon>
        <taxon>Acetobacterales</taxon>
        <taxon>Acetobacteraceae</taxon>
        <taxon>Acetobacter</taxon>
    </lineage>
</organism>
<dbReference type="InterPro" id="IPR027417">
    <property type="entry name" value="P-loop_NTPase"/>
</dbReference>
<gene>
    <name evidence="2" type="ORF">GOB84_07305</name>
</gene>